<comment type="similarity">
    <text evidence="1">Belongs to the peptidase S8 family.</text>
</comment>
<dbReference type="InterPro" id="IPR036852">
    <property type="entry name" value="Peptidase_S8/S53_dom_sf"/>
</dbReference>
<dbReference type="InterPro" id="IPR015500">
    <property type="entry name" value="Peptidase_S8_subtilisin-rel"/>
</dbReference>
<evidence type="ECO:0000256" key="4">
    <source>
        <dbReference type="ARBA" id="ARBA00022825"/>
    </source>
</evidence>
<feature type="domain" description="Peptidase S8/S53" evidence="5">
    <location>
        <begin position="127"/>
        <end position="349"/>
    </location>
</feature>
<dbReference type="InterPro" id="IPR000209">
    <property type="entry name" value="Peptidase_S8/S53_dom"/>
</dbReference>
<keyword evidence="4" id="KW-0720">Serine protease</keyword>
<dbReference type="PANTHER" id="PTHR43806">
    <property type="entry name" value="PEPTIDASE S8"/>
    <property type="match status" value="1"/>
</dbReference>
<reference evidence="6" key="1">
    <citation type="journal article" date="2022" name="Viruses">
        <title>Isolation of novel Xanthomonas phages for the plant pathogens X. translucens and X. campestris.</title>
        <authorList>
            <person name="Erdrich S.H."/>
            <person name="Sharma V."/>
            <person name="Schurr U."/>
            <person name="Arsova B."/>
            <person name="Frunzke J."/>
        </authorList>
    </citation>
    <scope>NUCLEOTIDE SEQUENCE</scope>
</reference>
<dbReference type="GO" id="GO:0006508">
    <property type="term" value="P:proteolysis"/>
    <property type="evidence" value="ECO:0007669"/>
    <property type="project" value="UniProtKB-KW"/>
</dbReference>
<dbReference type="SUPFAM" id="SSF52743">
    <property type="entry name" value="Subtilisin-like"/>
    <property type="match status" value="1"/>
</dbReference>
<dbReference type="GO" id="GO:0005615">
    <property type="term" value="C:extracellular space"/>
    <property type="evidence" value="ECO:0007669"/>
    <property type="project" value="TreeGrafter"/>
</dbReference>
<dbReference type="Pfam" id="PF00082">
    <property type="entry name" value="Peptidase_S8"/>
    <property type="match status" value="1"/>
</dbReference>
<evidence type="ECO:0000313" key="7">
    <source>
        <dbReference type="Proteomes" id="UP001056460"/>
    </source>
</evidence>
<evidence type="ECO:0000256" key="1">
    <source>
        <dbReference type="ARBA" id="ARBA00011073"/>
    </source>
</evidence>
<evidence type="ECO:0000256" key="2">
    <source>
        <dbReference type="ARBA" id="ARBA00022670"/>
    </source>
</evidence>
<keyword evidence="7" id="KW-1185">Reference proteome</keyword>
<evidence type="ECO:0000259" key="5">
    <source>
        <dbReference type="Pfam" id="PF00082"/>
    </source>
</evidence>
<keyword evidence="2 6" id="KW-0645">Protease</keyword>
<dbReference type="PRINTS" id="PR00723">
    <property type="entry name" value="SUBTILISIN"/>
</dbReference>
<dbReference type="Proteomes" id="UP001056460">
    <property type="component" value="Segment"/>
</dbReference>
<sequence>MSKTIVMLEDDAIFDEREGLIEKLEAAGFQVEQLESLPNLLIVPGLSVETFPFKDHPGIQSLEDDAVRFRAEAVRPVTVQALPTSGPWPMLRHIHRDNPWGRMTSDKLPYTASADIARDGTGVDFYIVDSGIRASHEQFEGRASSLDGWSTIWFHGTTCASMGCGKDIGFAKGSLVWAAAGLRLAEGFGSTADLLTAINACLTHYNGRASTDRPAVLSMSFSNGWTSGSGSDSYNSSLQSCMNAGIVCVAAAANDQQNIDTGSTYPAKTPGVICVGGINMDDGPYSRDNFGTNYGLSVDILAGSQNCYGADIASDTAYRSGSGTSYGTPYVAGAIACMLQDYRRLTTAAQVAQVGAYVYNHATFGRYKPDARLEPMTPAILYLDPGAGPYPAIPSLVAKT</sequence>
<evidence type="ECO:0000313" key="6">
    <source>
        <dbReference type="EMBL" id="URA07153.1"/>
    </source>
</evidence>
<gene>
    <name evidence="6" type="ORF">Mallos_BL60045</name>
</gene>
<dbReference type="GO" id="GO:0004252">
    <property type="term" value="F:serine-type endopeptidase activity"/>
    <property type="evidence" value="ECO:0007669"/>
    <property type="project" value="InterPro"/>
</dbReference>
<evidence type="ECO:0000256" key="3">
    <source>
        <dbReference type="ARBA" id="ARBA00022801"/>
    </source>
</evidence>
<dbReference type="PROSITE" id="PS51892">
    <property type="entry name" value="SUBTILASE"/>
    <property type="match status" value="1"/>
</dbReference>
<protein>
    <submittedName>
        <fullName evidence="6">Protease</fullName>
    </submittedName>
</protein>
<keyword evidence="3" id="KW-0378">Hydrolase</keyword>
<dbReference type="InterPro" id="IPR050131">
    <property type="entry name" value="Peptidase_S8_subtilisin-like"/>
</dbReference>
<name>A0A9E7J5U4_9CAUD</name>
<dbReference type="PANTHER" id="PTHR43806:SF60">
    <property type="entry name" value="PROPROTEIN CONVERTASE SUBTILISIN_KEXIN TYPE 9"/>
    <property type="match status" value="1"/>
</dbReference>
<dbReference type="EMBL" id="ON189047">
    <property type="protein sequence ID" value="URA07153.1"/>
    <property type="molecule type" value="Genomic_DNA"/>
</dbReference>
<dbReference type="Gene3D" id="3.40.50.200">
    <property type="entry name" value="Peptidase S8/S53 domain"/>
    <property type="match status" value="1"/>
</dbReference>
<accession>A0A9E7J5U4</accession>
<proteinExistence type="inferred from homology"/>
<organism evidence="6 7">
    <name type="scientific">Xanthomonas phage Mallos</name>
    <dbReference type="NCBI Taxonomy" id="2939131"/>
    <lineage>
        <taxon>Viruses</taxon>
        <taxon>Duplodnaviria</taxon>
        <taxon>Heunggongvirae</taxon>
        <taxon>Uroviricota</taxon>
        <taxon>Caudoviricetes</taxon>
        <taxon>Mesyanzhinovviridae</taxon>
        <taxon>Bradleyvirinae</taxon>
        <taxon>Mallosvirus</taxon>
        <taxon>Mallosvirus mallos</taxon>
    </lineage>
</organism>